<name>A0A6S7GEP9_PARCT</name>
<evidence type="ECO:0000313" key="3">
    <source>
        <dbReference type="Proteomes" id="UP001152795"/>
    </source>
</evidence>
<dbReference type="EMBL" id="CACRXK020001143">
    <property type="protein sequence ID" value="CAB3987246.1"/>
    <property type="molecule type" value="Genomic_DNA"/>
</dbReference>
<comment type="caution">
    <text evidence="2">The sequence shown here is derived from an EMBL/GenBank/DDBJ whole genome shotgun (WGS) entry which is preliminary data.</text>
</comment>
<evidence type="ECO:0000313" key="2">
    <source>
        <dbReference type="EMBL" id="CAB3987246.1"/>
    </source>
</evidence>
<keyword evidence="3" id="KW-1185">Reference proteome</keyword>
<dbReference type="Proteomes" id="UP001152795">
    <property type="component" value="Unassembled WGS sequence"/>
</dbReference>
<gene>
    <name evidence="2" type="ORF">PACLA_8A084216</name>
</gene>
<dbReference type="AlphaFoldDB" id="A0A6S7GEP9"/>
<protein>
    <submittedName>
        <fullName evidence="2">Uncharacterized protein</fullName>
    </submittedName>
</protein>
<sequence length="111" mass="12026">MPSMKNSKKVRPSTASGLLQSKEVNHVLDELRPTTAPGKTQTGFDPTFLTSRHHVPGTLTSSSIKGRQVHGGIPEHDLKGVLGRRATLSELDHDKVKRPLTAAGQKLTQKV</sequence>
<evidence type="ECO:0000256" key="1">
    <source>
        <dbReference type="SAM" id="MobiDB-lite"/>
    </source>
</evidence>
<proteinExistence type="predicted"/>
<feature type="region of interest" description="Disordered" evidence="1">
    <location>
        <begin position="1"/>
        <end position="22"/>
    </location>
</feature>
<accession>A0A6S7GEP9</accession>
<reference evidence="2" key="1">
    <citation type="submission" date="2020-04" db="EMBL/GenBank/DDBJ databases">
        <authorList>
            <person name="Alioto T."/>
            <person name="Alioto T."/>
            <person name="Gomez Garrido J."/>
        </authorList>
    </citation>
    <scope>NUCLEOTIDE SEQUENCE</scope>
    <source>
        <strain evidence="2">A484AB</strain>
    </source>
</reference>
<organism evidence="2 3">
    <name type="scientific">Paramuricea clavata</name>
    <name type="common">Red gorgonian</name>
    <name type="synonym">Violescent sea-whip</name>
    <dbReference type="NCBI Taxonomy" id="317549"/>
    <lineage>
        <taxon>Eukaryota</taxon>
        <taxon>Metazoa</taxon>
        <taxon>Cnidaria</taxon>
        <taxon>Anthozoa</taxon>
        <taxon>Octocorallia</taxon>
        <taxon>Malacalcyonacea</taxon>
        <taxon>Plexauridae</taxon>
        <taxon>Paramuricea</taxon>
    </lineage>
</organism>
<feature type="compositionally biased region" description="Basic residues" evidence="1">
    <location>
        <begin position="1"/>
        <end position="11"/>
    </location>
</feature>